<dbReference type="SUPFAM" id="SSF53807">
    <property type="entry name" value="Helical backbone' metal receptor"/>
    <property type="match status" value="1"/>
</dbReference>
<reference evidence="7" key="1">
    <citation type="journal article" date="2019" name="Int. J. Syst. Evol. Microbiol.">
        <title>The Global Catalogue of Microorganisms (GCM) 10K type strain sequencing project: providing services to taxonomists for standard genome sequencing and annotation.</title>
        <authorList>
            <consortium name="The Broad Institute Genomics Platform"/>
            <consortium name="The Broad Institute Genome Sequencing Center for Infectious Disease"/>
            <person name="Wu L."/>
            <person name="Ma J."/>
        </authorList>
    </citation>
    <scope>NUCLEOTIDE SEQUENCE [LARGE SCALE GENOMIC DNA]</scope>
    <source>
        <strain evidence="7">TISTR 1535</strain>
    </source>
</reference>
<dbReference type="InterPro" id="IPR006128">
    <property type="entry name" value="Lipoprotein_PsaA-like"/>
</dbReference>
<dbReference type="Gene3D" id="3.40.50.1980">
    <property type="entry name" value="Nitrogenase molybdenum iron protein domain"/>
    <property type="match status" value="1"/>
</dbReference>
<accession>A0ABW5V8Z1</accession>
<evidence type="ECO:0000256" key="4">
    <source>
        <dbReference type="ARBA" id="ARBA00022729"/>
    </source>
</evidence>
<sequence>MHQMIALFHNLVPRILVTSERAYQYLADHYGLKEGFVFEIDTEENGTLKQIKNLISFIEDNDAPVLFGESNVDPRPMETVSEESGVPIYDKPIYSDEIGEQGEEIDTYVNYLNYNLEVLYDGLTR</sequence>
<comment type="subcellular location">
    <subcellularLocation>
        <location evidence="1">Cell envelope</location>
    </subcellularLocation>
</comment>
<dbReference type="InterPro" id="IPR050492">
    <property type="entry name" value="Bact_metal-bind_prot9"/>
</dbReference>
<dbReference type="PANTHER" id="PTHR42953:SF1">
    <property type="entry name" value="METAL-BINDING PROTEIN HI_0362-RELATED"/>
    <property type="match status" value="1"/>
</dbReference>
<comment type="similarity">
    <text evidence="5">Belongs to the bacterial solute-binding protein 9 family.</text>
</comment>
<keyword evidence="7" id="KW-1185">Reference proteome</keyword>
<keyword evidence="4" id="KW-0732">Signal</keyword>
<keyword evidence="3" id="KW-0479">Metal-binding</keyword>
<dbReference type="InterPro" id="IPR006127">
    <property type="entry name" value="ZnuA-like"/>
</dbReference>
<evidence type="ECO:0000256" key="3">
    <source>
        <dbReference type="ARBA" id="ARBA00022723"/>
    </source>
</evidence>
<protein>
    <submittedName>
        <fullName evidence="6">Metal ABC transporter solute-binding protein, Zn/Mn family</fullName>
    </submittedName>
</protein>
<organism evidence="6 7">
    <name type="scientific">Lentibacillus juripiscarius</name>
    <dbReference type="NCBI Taxonomy" id="257446"/>
    <lineage>
        <taxon>Bacteria</taxon>
        <taxon>Bacillati</taxon>
        <taxon>Bacillota</taxon>
        <taxon>Bacilli</taxon>
        <taxon>Bacillales</taxon>
        <taxon>Bacillaceae</taxon>
        <taxon>Lentibacillus</taxon>
    </lineage>
</organism>
<evidence type="ECO:0000313" key="6">
    <source>
        <dbReference type="EMBL" id="MFD2762149.1"/>
    </source>
</evidence>
<dbReference type="PRINTS" id="PR00690">
    <property type="entry name" value="ADHESNFAMILY"/>
</dbReference>
<gene>
    <name evidence="6" type="ORF">ACFSUO_14415</name>
</gene>
<dbReference type="Proteomes" id="UP001597502">
    <property type="component" value="Unassembled WGS sequence"/>
</dbReference>
<evidence type="ECO:0000256" key="5">
    <source>
        <dbReference type="RuleBase" id="RU003512"/>
    </source>
</evidence>
<name>A0ABW5V8Z1_9BACI</name>
<proteinExistence type="inferred from homology"/>
<dbReference type="RefSeq" id="WP_382395363.1">
    <property type="nucleotide sequence ID" value="NZ_JBHUNA010000038.1"/>
</dbReference>
<comment type="caution">
    <text evidence="6">The sequence shown here is derived from an EMBL/GenBank/DDBJ whole genome shotgun (WGS) entry which is preliminary data.</text>
</comment>
<dbReference type="PANTHER" id="PTHR42953">
    <property type="entry name" value="HIGH-AFFINITY ZINC UPTAKE SYSTEM PROTEIN ZNUA-RELATED"/>
    <property type="match status" value="1"/>
</dbReference>
<dbReference type="EMBL" id="JBHUNA010000038">
    <property type="protein sequence ID" value="MFD2762149.1"/>
    <property type="molecule type" value="Genomic_DNA"/>
</dbReference>
<evidence type="ECO:0000256" key="2">
    <source>
        <dbReference type="ARBA" id="ARBA00022448"/>
    </source>
</evidence>
<keyword evidence="2 5" id="KW-0813">Transport</keyword>
<evidence type="ECO:0000256" key="1">
    <source>
        <dbReference type="ARBA" id="ARBA00004196"/>
    </source>
</evidence>
<evidence type="ECO:0000313" key="7">
    <source>
        <dbReference type="Proteomes" id="UP001597502"/>
    </source>
</evidence>
<dbReference type="Pfam" id="PF01297">
    <property type="entry name" value="ZnuA"/>
    <property type="match status" value="1"/>
</dbReference>
<dbReference type="InterPro" id="IPR006129">
    <property type="entry name" value="AdhesinB"/>
</dbReference>
<dbReference type="PRINTS" id="PR00691">
    <property type="entry name" value="ADHESINB"/>
</dbReference>